<keyword evidence="3" id="KW-1185">Reference proteome</keyword>
<dbReference type="GO" id="GO:0006396">
    <property type="term" value="P:RNA processing"/>
    <property type="evidence" value="ECO:0007669"/>
    <property type="project" value="InterPro"/>
</dbReference>
<dbReference type="Ensembl" id="ENSSFOT00015064623.1">
    <property type="protein sequence ID" value="ENSSFOP00015042299.1"/>
    <property type="gene ID" value="ENSSFOG00015025500.1"/>
</dbReference>
<dbReference type="GeneTree" id="ENSGT00980000202905"/>
<dbReference type="Proteomes" id="UP000694397">
    <property type="component" value="Chromosome 7"/>
</dbReference>
<reference evidence="2 3" key="1">
    <citation type="submission" date="2019-04" db="EMBL/GenBank/DDBJ databases">
        <authorList>
            <consortium name="Wellcome Sanger Institute Data Sharing"/>
        </authorList>
    </citation>
    <scope>NUCLEOTIDE SEQUENCE [LARGE SCALE GENOMIC DNA]</scope>
</reference>
<evidence type="ECO:0000256" key="1">
    <source>
        <dbReference type="SAM" id="MobiDB-lite"/>
    </source>
</evidence>
<evidence type="ECO:0000313" key="2">
    <source>
        <dbReference type="Ensembl" id="ENSSFOP00015042299.1"/>
    </source>
</evidence>
<dbReference type="InterPro" id="IPR008111">
    <property type="entry name" value="RNA-bd_8"/>
</dbReference>
<sequence length="116" mass="13235">SEDDHNSSVHCDENEPGSQRAVEGRIVLMTEVHEEATEENIHDKFAELDEIKDLHLNPDRRMEYCEGLCATTEGLSGQDLMGQLITVIKCFVRGLLISKRRGGQKHNNPDRICWHH</sequence>
<dbReference type="PANTHER" id="PTHR45894">
    <property type="entry name" value="RNA-BINDING PROTEIN 8A"/>
    <property type="match status" value="1"/>
</dbReference>
<feature type="compositionally biased region" description="Basic and acidic residues" evidence="1">
    <location>
        <begin position="1"/>
        <end position="13"/>
    </location>
</feature>
<dbReference type="SUPFAM" id="SSF54928">
    <property type="entry name" value="RNA-binding domain, RBD"/>
    <property type="match status" value="1"/>
</dbReference>
<dbReference type="AlphaFoldDB" id="A0A8C9T2J7"/>
<dbReference type="GO" id="GO:0003723">
    <property type="term" value="F:RNA binding"/>
    <property type="evidence" value="ECO:0007669"/>
    <property type="project" value="InterPro"/>
</dbReference>
<protein>
    <submittedName>
        <fullName evidence="2">Uncharacterized protein</fullName>
    </submittedName>
</protein>
<evidence type="ECO:0000313" key="3">
    <source>
        <dbReference type="Proteomes" id="UP000694397"/>
    </source>
</evidence>
<proteinExistence type="predicted"/>
<dbReference type="GO" id="GO:0005634">
    <property type="term" value="C:nucleus"/>
    <property type="evidence" value="ECO:0007669"/>
    <property type="project" value="InterPro"/>
</dbReference>
<reference evidence="2" key="3">
    <citation type="submission" date="2025-09" db="UniProtKB">
        <authorList>
            <consortium name="Ensembl"/>
        </authorList>
    </citation>
    <scope>IDENTIFICATION</scope>
</reference>
<dbReference type="OrthoDB" id="15688at2759"/>
<reference evidence="2" key="2">
    <citation type="submission" date="2025-08" db="UniProtKB">
        <authorList>
            <consortium name="Ensembl"/>
        </authorList>
    </citation>
    <scope>IDENTIFICATION</scope>
</reference>
<dbReference type="InterPro" id="IPR035979">
    <property type="entry name" value="RBD_domain_sf"/>
</dbReference>
<dbReference type="Gene3D" id="3.30.70.330">
    <property type="match status" value="1"/>
</dbReference>
<dbReference type="InterPro" id="IPR012677">
    <property type="entry name" value="Nucleotide-bd_a/b_plait_sf"/>
</dbReference>
<dbReference type="GO" id="GO:0005737">
    <property type="term" value="C:cytoplasm"/>
    <property type="evidence" value="ECO:0007669"/>
    <property type="project" value="InterPro"/>
</dbReference>
<feature type="region of interest" description="Disordered" evidence="1">
    <location>
        <begin position="1"/>
        <end position="20"/>
    </location>
</feature>
<accession>A0A8C9T2J7</accession>
<organism evidence="2 3">
    <name type="scientific">Scleropages formosus</name>
    <name type="common">Asian bonytongue</name>
    <name type="synonym">Osteoglossum formosum</name>
    <dbReference type="NCBI Taxonomy" id="113540"/>
    <lineage>
        <taxon>Eukaryota</taxon>
        <taxon>Metazoa</taxon>
        <taxon>Chordata</taxon>
        <taxon>Craniata</taxon>
        <taxon>Vertebrata</taxon>
        <taxon>Euteleostomi</taxon>
        <taxon>Actinopterygii</taxon>
        <taxon>Neopterygii</taxon>
        <taxon>Teleostei</taxon>
        <taxon>Osteoglossocephala</taxon>
        <taxon>Osteoglossomorpha</taxon>
        <taxon>Osteoglossiformes</taxon>
        <taxon>Osteoglossidae</taxon>
        <taxon>Scleropages</taxon>
    </lineage>
</organism>
<name>A0A8C9T2J7_SCLFO</name>